<accession>A0ABN6U762</accession>
<gene>
    <name evidence="1" type="ORF">IFM12276_40750</name>
</gene>
<evidence type="ECO:0000313" key="2">
    <source>
        <dbReference type="Proteomes" id="UP001317870"/>
    </source>
</evidence>
<protein>
    <recommendedName>
        <fullName evidence="3">PD-(D/E)XK endonuclease-like domain-containing protein</fullName>
    </recommendedName>
</protein>
<reference evidence="1 2" key="1">
    <citation type="submission" date="2022-11" db="EMBL/GenBank/DDBJ databases">
        <title>Genome Sequencing of Nocardia sp. ON39_IFM12276 and assembly.</title>
        <authorList>
            <person name="Shimojima M."/>
            <person name="Toyokawa M."/>
            <person name="Uesaka K."/>
        </authorList>
    </citation>
    <scope>NUCLEOTIDE SEQUENCE [LARGE SCALE GENOMIC DNA]</scope>
    <source>
        <strain evidence="1 2">IFM 12276</strain>
    </source>
</reference>
<evidence type="ECO:0008006" key="3">
    <source>
        <dbReference type="Google" id="ProtNLM"/>
    </source>
</evidence>
<sequence>MPGVEGTSLAKRWLESTTRAQVCWVQPDPVAVSELTFTRPGGTFSYDLGGLLQEGAVHNQLFLAEVKNYRDAGDQRSLYREYLAKCYRAFSVSPERCDHFLWLTWAPFSSTEWSKLQSPERVEECTREHWKFNFTSKDEAASSRLDPEVVQQVSKRLWRPLVISREQIEHLSMSREYLSVIAQYKIGKGV</sequence>
<dbReference type="Proteomes" id="UP001317870">
    <property type="component" value="Chromosome"/>
</dbReference>
<name>A0ABN6U762_9NOCA</name>
<dbReference type="EMBL" id="AP026978">
    <property type="protein sequence ID" value="BDU01047.1"/>
    <property type="molecule type" value="Genomic_DNA"/>
</dbReference>
<evidence type="ECO:0000313" key="1">
    <source>
        <dbReference type="EMBL" id="BDU01047.1"/>
    </source>
</evidence>
<organism evidence="1 2">
    <name type="scientific">Nocardia sputorum</name>
    <dbReference type="NCBI Taxonomy" id="2984338"/>
    <lineage>
        <taxon>Bacteria</taxon>
        <taxon>Bacillati</taxon>
        <taxon>Actinomycetota</taxon>
        <taxon>Actinomycetes</taxon>
        <taxon>Mycobacteriales</taxon>
        <taxon>Nocardiaceae</taxon>
        <taxon>Nocardia</taxon>
    </lineage>
</organism>
<keyword evidence="2" id="KW-1185">Reference proteome</keyword>
<proteinExistence type="predicted"/>